<keyword evidence="5" id="KW-0479">Metal-binding</keyword>
<dbReference type="Pfam" id="PF03313">
    <property type="entry name" value="SDH_alpha"/>
    <property type="match status" value="1"/>
</dbReference>
<keyword evidence="3" id="KW-0312">Gluconeogenesis</keyword>
<proteinExistence type="predicted"/>
<evidence type="ECO:0000259" key="10">
    <source>
        <dbReference type="Pfam" id="PF03313"/>
    </source>
</evidence>
<sequence length="755" mass="80724">MVASIKEAKAKAAGEDASEFTTTIEEETKKMNKNAATDKADAGKALATAEELDNYICFLWHLFDVDSGTPYMFEAIADFISAIDKALNNVALGSSLGRFNSTLSSKEQNPPSDGDSEPIESRKEHAVISAFDLFSVGVGPSSSHTVGPMRAARIFIVDLQNLGLLDKACTLKVTLYGSLAATGKGHMTPQALLMGFEGSDPETIDTGTINSRYDAILQNKSLNLGGVRRIKYDMDRDMLWRWDQVLKTHPNGMRFSVFGEEGELLATNEYFSVGVDENLFYKGVYKNKVDPARLSQTHGQDLPLLDPPESETNSGNPSCTSQSQPPYLFHNGASLLEMARKHNKTIAQLVYDNELHYLTPVEIRKKILKIWTTMDECIRTGVSSTEPELPGRLRLRRRAPMLFYPALYGGVGGPAIGAPSIPAALANPIIETGGFGEDAIDSSPRPSHPNRFDFDGGEINEPDDSGSFGKAATRRPVRVVGSFDHAILPMPTRKAVFPAMDFLSCYAIAVNEVNAAGGRIVTSPTNGASGVIPAVLKYIVEFISEDPEKDIATFLLTAAAIGMLFKRGSTISAAEGCQAEVGVACSMAAAGFAACMGAEVGVACSMAAAGFAACMGASPEVITQAAEIGIEHNLGLTCDPIDGLVQVPCIERNSLGAVKAVTAAQLALASDGVHSVTLDEVIEAMRLTAQDMSVKYKETSLSVSLPNDCVIRINMMLTVIEAMRLTAQDMSVKYKETSLSGLATTVKIPLTSPAC</sequence>
<evidence type="ECO:0000256" key="6">
    <source>
        <dbReference type="ARBA" id="ARBA00023004"/>
    </source>
</evidence>
<feature type="domain" description="Serine dehydratase-like alpha subunit" evidence="10">
    <location>
        <begin position="598"/>
        <end position="702"/>
    </location>
</feature>
<evidence type="ECO:0000256" key="4">
    <source>
        <dbReference type="ARBA" id="ARBA00022485"/>
    </source>
</evidence>
<dbReference type="EMBL" id="CAJMWY010001245">
    <property type="protein sequence ID" value="CAE6462361.1"/>
    <property type="molecule type" value="Genomic_DNA"/>
</dbReference>
<dbReference type="GO" id="GO:0046872">
    <property type="term" value="F:metal ion binding"/>
    <property type="evidence" value="ECO:0007669"/>
    <property type="project" value="UniProtKB-KW"/>
</dbReference>
<evidence type="ECO:0000259" key="11">
    <source>
        <dbReference type="Pfam" id="PF03315"/>
    </source>
</evidence>
<evidence type="ECO:0000256" key="2">
    <source>
        <dbReference type="ARBA" id="ARBA00004742"/>
    </source>
</evidence>
<dbReference type="InterPro" id="IPR029009">
    <property type="entry name" value="ASB_dom_sf"/>
</dbReference>
<reference evidence="12" key="1">
    <citation type="submission" date="2021-01" db="EMBL/GenBank/DDBJ databases">
        <authorList>
            <person name="Kaushik A."/>
        </authorList>
    </citation>
    <scope>NUCLEOTIDE SEQUENCE</scope>
    <source>
        <strain evidence="12">AG4-RS23</strain>
    </source>
</reference>
<dbReference type="AlphaFoldDB" id="A0A8H3GQG9"/>
<evidence type="ECO:0000256" key="7">
    <source>
        <dbReference type="ARBA" id="ARBA00023014"/>
    </source>
</evidence>
<evidence type="ECO:0000313" key="13">
    <source>
        <dbReference type="Proteomes" id="UP000663861"/>
    </source>
</evidence>
<dbReference type="GO" id="GO:0003941">
    <property type="term" value="F:L-serine ammonia-lyase activity"/>
    <property type="evidence" value="ECO:0007669"/>
    <property type="project" value="InterPro"/>
</dbReference>
<evidence type="ECO:0000256" key="5">
    <source>
        <dbReference type="ARBA" id="ARBA00022723"/>
    </source>
</evidence>
<keyword evidence="8" id="KW-0456">Lyase</keyword>
<dbReference type="SUPFAM" id="SSF143548">
    <property type="entry name" value="Serine metabolism enzymes domain"/>
    <property type="match status" value="1"/>
</dbReference>
<dbReference type="InterPro" id="IPR005131">
    <property type="entry name" value="Ser_deHydtase_bsu"/>
</dbReference>
<dbReference type="InterPro" id="IPR051318">
    <property type="entry name" value="Fe-S_L-Ser"/>
</dbReference>
<feature type="region of interest" description="Disordered" evidence="9">
    <location>
        <begin position="297"/>
        <end position="324"/>
    </location>
</feature>
<dbReference type="PANTHER" id="PTHR30182">
    <property type="entry name" value="L-SERINE DEHYDRATASE"/>
    <property type="match status" value="1"/>
</dbReference>
<evidence type="ECO:0008006" key="14">
    <source>
        <dbReference type="Google" id="ProtNLM"/>
    </source>
</evidence>
<accession>A0A8H3GQG9</accession>
<dbReference type="InterPro" id="IPR005130">
    <property type="entry name" value="Ser_deHydtase-like_asu"/>
</dbReference>
<dbReference type="PANTHER" id="PTHR30182:SF1">
    <property type="entry name" value="L-SERINE DEHYDRATASE 1"/>
    <property type="match status" value="1"/>
</dbReference>
<evidence type="ECO:0000256" key="9">
    <source>
        <dbReference type="SAM" id="MobiDB-lite"/>
    </source>
</evidence>
<evidence type="ECO:0000256" key="8">
    <source>
        <dbReference type="ARBA" id="ARBA00023239"/>
    </source>
</evidence>
<feature type="region of interest" description="Disordered" evidence="9">
    <location>
        <begin position="101"/>
        <end position="120"/>
    </location>
</feature>
<keyword evidence="4" id="KW-0004">4Fe-4S</keyword>
<name>A0A8H3GQG9_9AGAM</name>
<evidence type="ECO:0000256" key="3">
    <source>
        <dbReference type="ARBA" id="ARBA00022432"/>
    </source>
</evidence>
<organism evidence="12 13">
    <name type="scientific">Rhizoctonia solani</name>
    <dbReference type="NCBI Taxonomy" id="456999"/>
    <lineage>
        <taxon>Eukaryota</taxon>
        <taxon>Fungi</taxon>
        <taxon>Dikarya</taxon>
        <taxon>Basidiomycota</taxon>
        <taxon>Agaricomycotina</taxon>
        <taxon>Agaricomycetes</taxon>
        <taxon>Cantharellales</taxon>
        <taxon>Ceratobasidiaceae</taxon>
        <taxon>Rhizoctonia</taxon>
    </lineage>
</organism>
<feature type="compositionally biased region" description="Polar residues" evidence="9">
    <location>
        <begin position="101"/>
        <end position="111"/>
    </location>
</feature>
<comment type="caution">
    <text evidence="12">The sequence shown here is derived from an EMBL/GenBank/DDBJ whole genome shotgun (WGS) entry which is preliminary data.</text>
</comment>
<evidence type="ECO:0000256" key="1">
    <source>
        <dbReference type="ARBA" id="ARBA00001966"/>
    </source>
</evidence>
<dbReference type="GO" id="GO:0051539">
    <property type="term" value="F:4 iron, 4 sulfur cluster binding"/>
    <property type="evidence" value="ECO:0007669"/>
    <property type="project" value="UniProtKB-KW"/>
</dbReference>
<protein>
    <recommendedName>
        <fullName evidence="14">L-serine dehydratase</fullName>
    </recommendedName>
</protein>
<evidence type="ECO:0000313" key="12">
    <source>
        <dbReference type="EMBL" id="CAE6462361.1"/>
    </source>
</evidence>
<dbReference type="FunFam" id="3.30.1330.90:FF:000001">
    <property type="entry name" value="L-serine ammonia-lyase 1"/>
    <property type="match status" value="1"/>
</dbReference>
<feature type="compositionally biased region" description="Polar residues" evidence="9">
    <location>
        <begin position="310"/>
        <end position="324"/>
    </location>
</feature>
<keyword evidence="7" id="KW-0411">Iron-sulfur</keyword>
<keyword evidence="6" id="KW-0408">Iron</keyword>
<feature type="domain" description="Serine dehydratase beta chain" evidence="11">
    <location>
        <begin position="129"/>
        <end position="274"/>
    </location>
</feature>
<dbReference type="Gene3D" id="3.30.1330.90">
    <property type="entry name" value="D-3-phosphoglycerate dehydrogenase, domain 3"/>
    <property type="match status" value="1"/>
</dbReference>
<comment type="cofactor">
    <cofactor evidence="1">
        <name>[4Fe-4S] cluster</name>
        <dbReference type="ChEBI" id="CHEBI:49883"/>
    </cofactor>
</comment>
<gene>
    <name evidence="12" type="ORF">RDB_LOCUS70421</name>
</gene>
<dbReference type="Proteomes" id="UP000663861">
    <property type="component" value="Unassembled WGS sequence"/>
</dbReference>
<dbReference type="Pfam" id="PF03315">
    <property type="entry name" value="SDH_beta"/>
    <property type="match status" value="1"/>
</dbReference>
<dbReference type="GO" id="GO:0006094">
    <property type="term" value="P:gluconeogenesis"/>
    <property type="evidence" value="ECO:0007669"/>
    <property type="project" value="UniProtKB-KW"/>
</dbReference>
<comment type="pathway">
    <text evidence="2">Carbohydrate biosynthesis; gluconeogenesis.</text>
</comment>